<comment type="catalytic activity">
    <reaction evidence="8">
        <text>apo-[ACP] + CoA = holo-[ACP] + adenosine 3',5'-bisphosphate + H(+)</text>
        <dbReference type="Rhea" id="RHEA:12068"/>
        <dbReference type="Rhea" id="RHEA-COMP:9685"/>
        <dbReference type="Rhea" id="RHEA-COMP:9690"/>
        <dbReference type="ChEBI" id="CHEBI:15378"/>
        <dbReference type="ChEBI" id="CHEBI:29999"/>
        <dbReference type="ChEBI" id="CHEBI:57287"/>
        <dbReference type="ChEBI" id="CHEBI:58343"/>
        <dbReference type="ChEBI" id="CHEBI:64479"/>
        <dbReference type="EC" id="2.7.8.7"/>
    </reaction>
</comment>
<dbReference type="AlphaFoldDB" id="A0A1Y0IPI2"/>
<dbReference type="HAMAP" id="MF_00101">
    <property type="entry name" value="AcpS"/>
    <property type="match status" value="1"/>
</dbReference>
<comment type="cofactor">
    <cofactor evidence="8">
        <name>Mg(2+)</name>
        <dbReference type="ChEBI" id="CHEBI:18420"/>
    </cofactor>
</comment>
<name>A0A1Y0IPI2_9BACL</name>
<keyword evidence="6 8" id="KW-0443">Lipid metabolism</keyword>
<evidence type="ECO:0000256" key="5">
    <source>
        <dbReference type="ARBA" id="ARBA00022842"/>
    </source>
</evidence>
<accession>A0A1Y0IPI2</accession>
<dbReference type="GO" id="GO:0000287">
    <property type="term" value="F:magnesium ion binding"/>
    <property type="evidence" value="ECO:0007669"/>
    <property type="project" value="UniProtKB-UniRule"/>
</dbReference>
<dbReference type="Gene3D" id="3.90.470.20">
    <property type="entry name" value="4'-phosphopantetheinyl transferase domain"/>
    <property type="match status" value="1"/>
</dbReference>
<dbReference type="SUPFAM" id="SSF56214">
    <property type="entry name" value="4'-phosphopantetheinyl transferase"/>
    <property type="match status" value="1"/>
</dbReference>
<keyword evidence="11" id="KW-1185">Reference proteome</keyword>
<evidence type="ECO:0000313" key="11">
    <source>
        <dbReference type="Proteomes" id="UP000195437"/>
    </source>
</evidence>
<dbReference type="InterPro" id="IPR037143">
    <property type="entry name" value="4-PPantetheinyl_Trfase_dom_sf"/>
</dbReference>
<keyword evidence="3 8" id="KW-0479">Metal-binding</keyword>
<feature type="binding site" evidence="8">
    <location>
        <position position="8"/>
    </location>
    <ligand>
        <name>Mg(2+)</name>
        <dbReference type="ChEBI" id="CHEBI:18420"/>
    </ligand>
</feature>
<sequence length="125" mass="13627">MIIGTGLDITEIARIERLWQRLGEKVWERILAPAERRAITNDKRRIQYLAGRFAAKEAAAKALGTGLGKVSLHDLIVTNNELGAPILTLHGHAAELAGQKGVGAIHLTISHSDQYAVAQVILEKF</sequence>
<keyword evidence="5 8" id="KW-0460">Magnesium</keyword>
<dbReference type="InterPro" id="IPR002582">
    <property type="entry name" value="ACPS"/>
</dbReference>
<evidence type="ECO:0000256" key="8">
    <source>
        <dbReference type="HAMAP-Rule" id="MF_00101"/>
    </source>
</evidence>
<evidence type="ECO:0000256" key="7">
    <source>
        <dbReference type="ARBA" id="ARBA00023160"/>
    </source>
</evidence>
<evidence type="ECO:0000313" key="10">
    <source>
        <dbReference type="EMBL" id="ARU61263.1"/>
    </source>
</evidence>
<evidence type="ECO:0000256" key="1">
    <source>
        <dbReference type="ARBA" id="ARBA00022516"/>
    </source>
</evidence>
<keyword evidence="1 8" id="KW-0444">Lipid biosynthesis</keyword>
<proteinExistence type="inferred from homology"/>
<protein>
    <recommendedName>
        <fullName evidence="8">Holo-[acyl-carrier-protein] synthase</fullName>
        <shortName evidence="8">Holo-ACP synthase</shortName>
        <ecNumber evidence="8">2.7.8.7</ecNumber>
    </recommendedName>
    <alternativeName>
        <fullName evidence="8">4'-phosphopantetheinyl transferase AcpS</fullName>
    </alternativeName>
</protein>
<dbReference type="Proteomes" id="UP000195437">
    <property type="component" value="Chromosome"/>
</dbReference>
<feature type="binding site" evidence="8">
    <location>
        <position position="57"/>
    </location>
    <ligand>
        <name>Mg(2+)</name>
        <dbReference type="ChEBI" id="CHEBI:18420"/>
    </ligand>
</feature>
<gene>
    <name evidence="8" type="primary">acpS</name>
    <name evidence="10" type="ORF">CBW65_09845</name>
</gene>
<feature type="domain" description="4'-phosphopantetheinyl transferase" evidence="9">
    <location>
        <begin position="5"/>
        <end position="117"/>
    </location>
</feature>
<dbReference type="Pfam" id="PF01648">
    <property type="entry name" value="ACPS"/>
    <property type="match status" value="1"/>
</dbReference>
<evidence type="ECO:0000256" key="3">
    <source>
        <dbReference type="ARBA" id="ARBA00022723"/>
    </source>
</evidence>
<keyword evidence="2 8" id="KW-0808">Transferase</keyword>
<dbReference type="KEGG" id="tum:CBW65_09845"/>
<dbReference type="NCBIfam" id="TIGR00556">
    <property type="entry name" value="pantethn_trn"/>
    <property type="match status" value="1"/>
</dbReference>
<organism evidence="10 11">
    <name type="scientific">Tumebacillus avium</name>
    <dbReference type="NCBI Taxonomy" id="1903704"/>
    <lineage>
        <taxon>Bacteria</taxon>
        <taxon>Bacillati</taxon>
        <taxon>Bacillota</taxon>
        <taxon>Bacilli</taxon>
        <taxon>Bacillales</taxon>
        <taxon>Alicyclobacillaceae</taxon>
        <taxon>Tumebacillus</taxon>
    </lineage>
</organism>
<evidence type="ECO:0000256" key="4">
    <source>
        <dbReference type="ARBA" id="ARBA00022832"/>
    </source>
</evidence>
<keyword evidence="4 8" id="KW-0276">Fatty acid metabolism</keyword>
<dbReference type="InterPro" id="IPR004568">
    <property type="entry name" value="Ppantetheine-prot_Trfase_dom"/>
</dbReference>
<reference evidence="11" key="1">
    <citation type="submission" date="2017-05" db="EMBL/GenBank/DDBJ databases">
        <authorList>
            <person name="Sung H."/>
        </authorList>
    </citation>
    <scope>NUCLEOTIDE SEQUENCE [LARGE SCALE GENOMIC DNA]</scope>
    <source>
        <strain evidence="11">AR23208</strain>
    </source>
</reference>
<dbReference type="InterPro" id="IPR008278">
    <property type="entry name" value="4-PPantetheinyl_Trfase_dom"/>
</dbReference>
<evidence type="ECO:0000256" key="2">
    <source>
        <dbReference type="ARBA" id="ARBA00022679"/>
    </source>
</evidence>
<comment type="similarity">
    <text evidence="8">Belongs to the P-Pant transferase superfamily. AcpS family.</text>
</comment>
<keyword evidence="8" id="KW-0963">Cytoplasm</keyword>
<dbReference type="GO" id="GO:0005737">
    <property type="term" value="C:cytoplasm"/>
    <property type="evidence" value="ECO:0007669"/>
    <property type="project" value="UniProtKB-SubCell"/>
</dbReference>
<comment type="function">
    <text evidence="8">Transfers the 4'-phosphopantetheine moiety from coenzyme A to a Ser of acyl-carrier-protein.</text>
</comment>
<comment type="subcellular location">
    <subcellularLocation>
        <location evidence="8">Cytoplasm</location>
    </subcellularLocation>
</comment>
<dbReference type="GO" id="GO:0006633">
    <property type="term" value="P:fatty acid biosynthetic process"/>
    <property type="evidence" value="ECO:0007669"/>
    <property type="project" value="UniProtKB-UniRule"/>
</dbReference>
<dbReference type="NCBIfam" id="TIGR00516">
    <property type="entry name" value="acpS"/>
    <property type="match status" value="1"/>
</dbReference>
<evidence type="ECO:0000259" key="9">
    <source>
        <dbReference type="Pfam" id="PF01648"/>
    </source>
</evidence>
<dbReference type="RefSeq" id="WP_087456645.1">
    <property type="nucleotide sequence ID" value="NZ_CP021434.1"/>
</dbReference>
<dbReference type="OrthoDB" id="517356at2"/>
<keyword evidence="7 8" id="KW-0275">Fatty acid biosynthesis</keyword>
<dbReference type="GO" id="GO:0008897">
    <property type="term" value="F:holo-[acyl-carrier-protein] synthase activity"/>
    <property type="evidence" value="ECO:0007669"/>
    <property type="project" value="UniProtKB-UniRule"/>
</dbReference>
<dbReference type="EMBL" id="CP021434">
    <property type="protein sequence ID" value="ARU61263.1"/>
    <property type="molecule type" value="Genomic_DNA"/>
</dbReference>
<evidence type="ECO:0000256" key="6">
    <source>
        <dbReference type="ARBA" id="ARBA00023098"/>
    </source>
</evidence>
<dbReference type="EC" id="2.7.8.7" evidence="8"/>